<keyword evidence="8" id="KW-0626">Porin</keyword>
<dbReference type="Pfam" id="PF13609">
    <property type="entry name" value="Porin_4"/>
    <property type="match status" value="1"/>
</dbReference>
<dbReference type="PANTHER" id="PTHR34501">
    <property type="entry name" value="PROTEIN YDDL-RELATED"/>
    <property type="match status" value="1"/>
</dbReference>
<dbReference type="GO" id="GO:0015288">
    <property type="term" value="F:porin activity"/>
    <property type="evidence" value="ECO:0007669"/>
    <property type="project" value="UniProtKB-KW"/>
</dbReference>
<evidence type="ECO:0000256" key="11">
    <source>
        <dbReference type="SAM" id="MobiDB-lite"/>
    </source>
</evidence>
<reference evidence="14" key="1">
    <citation type="submission" date="2006-08" db="EMBL/GenBank/DDBJ databases">
        <title>Complete sequence of Alkalilimnicola ehrilichei MLHE-1.</title>
        <authorList>
            <person name="Copeland A."/>
            <person name="Lucas S."/>
            <person name="Lapidus A."/>
            <person name="Barry K."/>
            <person name="Detter J.C."/>
            <person name="Glavina del Rio T."/>
            <person name="Hammon N."/>
            <person name="Israni S."/>
            <person name="Dalin E."/>
            <person name="Tice H."/>
            <person name="Pitluck S."/>
            <person name="Sims D."/>
            <person name="Brettin T."/>
            <person name="Bruce D."/>
            <person name="Han C."/>
            <person name="Tapia R."/>
            <person name="Gilna P."/>
            <person name="Schmutz J."/>
            <person name="Larimer F."/>
            <person name="Land M."/>
            <person name="Hauser L."/>
            <person name="Kyrpides N."/>
            <person name="Mikhailova N."/>
            <person name="Oremland R.S."/>
            <person name="Hoeft S.E."/>
            <person name="Switzer-Blum J."/>
            <person name="Kulp T."/>
            <person name="King G."/>
            <person name="Tabita R."/>
            <person name="Witte B."/>
            <person name="Santini J.M."/>
            <person name="Basu P."/>
            <person name="Hollibaugh J.T."/>
            <person name="Xie G."/>
            <person name="Stolz J.F."/>
            <person name="Richardson P."/>
        </authorList>
    </citation>
    <scope>NUCLEOTIDE SEQUENCE [LARGE SCALE GENOMIC DNA]</scope>
    <source>
        <strain evidence="14">ATCC BAA-1101 / DSM 17681 / MLHE-1</strain>
    </source>
</reference>
<dbReference type="KEGG" id="aeh:Mlg_1891"/>
<comment type="subunit">
    <text evidence="2">Homotrimer.</text>
</comment>
<evidence type="ECO:0000313" key="13">
    <source>
        <dbReference type="EMBL" id="ABI57235.1"/>
    </source>
</evidence>
<name>Q0A7F2_ALKEH</name>
<proteinExistence type="predicted"/>
<dbReference type="GO" id="GO:0006811">
    <property type="term" value="P:monoatomic ion transport"/>
    <property type="evidence" value="ECO:0007669"/>
    <property type="project" value="UniProtKB-KW"/>
</dbReference>
<dbReference type="Gene3D" id="2.40.160.10">
    <property type="entry name" value="Porin"/>
    <property type="match status" value="1"/>
</dbReference>
<evidence type="ECO:0000256" key="3">
    <source>
        <dbReference type="ARBA" id="ARBA00022448"/>
    </source>
</evidence>
<dbReference type="OrthoDB" id="8173690at2"/>
<dbReference type="InterPro" id="IPR050298">
    <property type="entry name" value="Gram-neg_bact_OMP"/>
</dbReference>
<organism evidence="13 14">
    <name type="scientific">Alkalilimnicola ehrlichii (strain ATCC BAA-1101 / DSM 17681 / MLHE-1)</name>
    <dbReference type="NCBI Taxonomy" id="187272"/>
    <lineage>
        <taxon>Bacteria</taxon>
        <taxon>Pseudomonadati</taxon>
        <taxon>Pseudomonadota</taxon>
        <taxon>Gammaproteobacteria</taxon>
        <taxon>Chromatiales</taxon>
        <taxon>Ectothiorhodospiraceae</taxon>
        <taxon>Alkalilimnicola</taxon>
    </lineage>
</organism>
<evidence type="ECO:0000256" key="2">
    <source>
        <dbReference type="ARBA" id="ARBA00011233"/>
    </source>
</evidence>
<dbReference type="SUPFAM" id="SSF56935">
    <property type="entry name" value="Porins"/>
    <property type="match status" value="1"/>
</dbReference>
<sequence>MIRQSGIRFVAVGGLSLLVALPAVAQPLDWPELYGRLHLSADVLNNGDGTSRHLSDNSSRLGLRGQVLLDDDRLRAVYQVEIQAALNEDDSSDELTLRNTFAGLEGPWGLLRAGRIDTPVKRMRSNVDPFSDSVGDARNILRLNTAAYDDRDLRVNFDRRLKNSLNYTTPRYQGLGAQLHYSADAEGDGSASDNDDEAWSAMLDYERDATWVGLGYERYRAGETPTIWRVAASQGLGDWRLTGLYQSTRDPDSWALGGSVTYAFGVNRLLAQVYTVDARDGDDLDATMYALGAERFLADSVRVYLRLAWLDNDDEGDLTPYRQSRSADPEMDTPGEDPYGVSVGLRIDF</sequence>
<evidence type="ECO:0000256" key="6">
    <source>
        <dbReference type="ARBA" id="ARBA00022729"/>
    </source>
</evidence>
<accession>Q0A7F2</accession>
<feature type="region of interest" description="Disordered" evidence="11">
    <location>
        <begin position="318"/>
        <end position="337"/>
    </location>
</feature>
<evidence type="ECO:0000256" key="8">
    <source>
        <dbReference type="ARBA" id="ARBA00023114"/>
    </source>
</evidence>
<evidence type="ECO:0000256" key="7">
    <source>
        <dbReference type="ARBA" id="ARBA00023065"/>
    </source>
</evidence>
<comment type="subcellular location">
    <subcellularLocation>
        <location evidence="1">Cell outer membrane</location>
        <topology evidence="1">Multi-pass membrane protein</topology>
    </subcellularLocation>
</comment>
<dbReference type="Proteomes" id="UP000001962">
    <property type="component" value="Chromosome"/>
</dbReference>
<dbReference type="InterPro" id="IPR023614">
    <property type="entry name" value="Porin_dom_sf"/>
</dbReference>
<keyword evidence="6" id="KW-0732">Signal</keyword>
<evidence type="ECO:0000313" key="14">
    <source>
        <dbReference type="Proteomes" id="UP000001962"/>
    </source>
</evidence>
<gene>
    <name evidence="13" type="ordered locus">Mlg_1891</name>
</gene>
<evidence type="ECO:0000256" key="5">
    <source>
        <dbReference type="ARBA" id="ARBA00022692"/>
    </source>
</evidence>
<keyword evidence="4" id="KW-1134">Transmembrane beta strand</keyword>
<keyword evidence="5" id="KW-0812">Transmembrane</keyword>
<evidence type="ECO:0000256" key="10">
    <source>
        <dbReference type="ARBA" id="ARBA00023237"/>
    </source>
</evidence>
<dbReference type="GO" id="GO:0046930">
    <property type="term" value="C:pore complex"/>
    <property type="evidence" value="ECO:0007669"/>
    <property type="project" value="UniProtKB-KW"/>
</dbReference>
<dbReference type="RefSeq" id="WP_011629629.1">
    <property type="nucleotide sequence ID" value="NC_008340.1"/>
</dbReference>
<protein>
    <submittedName>
        <fullName evidence="13">Porin, Gram-negative type</fullName>
    </submittedName>
</protein>
<evidence type="ECO:0000256" key="4">
    <source>
        <dbReference type="ARBA" id="ARBA00022452"/>
    </source>
</evidence>
<keyword evidence="9" id="KW-0472">Membrane</keyword>
<dbReference type="InterPro" id="IPR033900">
    <property type="entry name" value="Gram_neg_porin_domain"/>
</dbReference>
<dbReference type="eggNOG" id="COG3203">
    <property type="taxonomic scope" value="Bacteria"/>
</dbReference>
<dbReference type="EMBL" id="CP000453">
    <property type="protein sequence ID" value="ABI57235.1"/>
    <property type="molecule type" value="Genomic_DNA"/>
</dbReference>
<feature type="domain" description="Porin" evidence="12">
    <location>
        <begin position="18"/>
        <end position="314"/>
    </location>
</feature>
<dbReference type="CDD" id="cd00342">
    <property type="entry name" value="gram_neg_porins"/>
    <property type="match status" value="1"/>
</dbReference>
<dbReference type="AlphaFoldDB" id="Q0A7F2"/>
<dbReference type="HOGENOM" id="CLU_038238_3_1_6"/>
<keyword evidence="14" id="KW-1185">Reference proteome</keyword>
<keyword evidence="3" id="KW-0813">Transport</keyword>
<dbReference type="GO" id="GO:0009279">
    <property type="term" value="C:cell outer membrane"/>
    <property type="evidence" value="ECO:0007669"/>
    <property type="project" value="UniProtKB-SubCell"/>
</dbReference>
<evidence type="ECO:0000259" key="12">
    <source>
        <dbReference type="Pfam" id="PF13609"/>
    </source>
</evidence>
<keyword evidence="7" id="KW-0406">Ion transport</keyword>
<dbReference type="PANTHER" id="PTHR34501:SF9">
    <property type="entry name" value="MAJOR OUTER MEMBRANE PROTEIN P.IA"/>
    <property type="match status" value="1"/>
</dbReference>
<evidence type="ECO:0000256" key="1">
    <source>
        <dbReference type="ARBA" id="ARBA00004571"/>
    </source>
</evidence>
<keyword evidence="10" id="KW-0998">Cell outer membrane</keyword>
<evidence type="ECO:0000256" key="9">
    <source>
        <dbReference type="ARBA" id="ARBA00023136"/>
    </source>
</evidence>